<dbReference type="Gene3D" id="3.90.550.10">
    <property type="entry name" value="Spore Coat Polysaccharide Biosynthesis Protein SpsA, Chain A"/>
    <property type="match status" value="1"/>
</dbReference>
<dbReference type="PANTHER" id="PTHR43179">
    <property type="entry name" value="RHAMNOSYLTRANSFERASE WBBL"/>
    <property type="match status" value="1"/>
</dbReference>
<dbReference type="Proteomes" id="UP000052167">
    <property type="component" value="Unassembled WGS sequence"/>
</dbReference>
<evidence type="ECO:0000313" key="3">
    <source>
        <dbReference type="Proteomes" id="UP000052167"/>
    </source>
</evidence>
<dbReference type="EMBL" id="JOKJ01000015">
    <property type="protein sequence ID" value="KEQ06657.1"/>
    <property type="molecule type" value="Genomic_DNA"/>
</dbReference>
<keyword evidence="3" id="KW-1185">Reference proteome</keyword>
<evidence type="ECO:0000313" key="2">
    <source>
        <dbReference type="EMBL" id="KEQ06657.1"/>
    </source>
</evidence>
<organism evidence="2 3">
    <name type="scientific">Pseudorhizobium pelagicum</name>
    <dbReference type="NCBI Taxonomy" id="1509405"/>
    <lineage>
        <taxon>Bacteria</taxon>
        <taxon>Pseudomonadati</taxon>
        <taxon>Pseudomonadota</taxon>
        <taxon>Alphaproteobacteria</taxon>
        <taxon>Hyphomicrobiales</taxon>
        <taxon>Rhizobiaceae</taxon>
        <taxon>Rhizobium/Agrobacterium group</taxon>
        <taxon>Pseudorhizobium</taxon>
    </lineage>
</organism>
<dbReference type="SUPFAM" id="SSF53448">
    <property type="entry name" value="Nucleotide-diphospho-sugar transferases"/>
    <property type="match status" value="1"/>
</dbReference>
<keyword evidence="2" id="KW-0808">Transferase</keyword>
<gene>
    <name evidence="2" type="ORF">GV68_06265</name>
</gene>
<feature type="domain" description="Glycosyltransferase 2-like" evidence="1">
    <location>
        <begin position="17"/>
        <end position="147"/>
    </location>
</feature>
<name>A0A922P3L0_9HYPH</name>
<sequence>MSALRNEPAAAAPGLLVIIVNYRTADLVIDCLESLLEGVTLPSDGAVIVADGASGDGSVEGLQSEIAARGWQQRAHLLALETNLGFSHANNCAYAHACSTLGKPRHVLFLNPDTVVRPNGLRPLLEFVESHPPVGIAGARLEDPDGTPQACAFRFPSILGEFESEAKLGPVSKVLGKWQVAASTGEDPVRVDWVSGAAMLVRSKLLDEVGLLDESYFLYYEEVDFCRRAAAAGWQCWHVPQSRIVHLVGCSTGVTKHRAPSRRPRYWFASRDRFFSQHHGRRYARWANIAWIAGHLVFRLRLLVGRKMFPGPPHLLADFLLHSLVIRSGHRETPPQ</sequence>
<proteinExistence type="predicted"/>
<evidence type="ECO:0000259" key="1">
    <source>
        <dbReference type="Pfam" id="PF00535"/>
    </source>
</evidence>
<dbReference type="GO" id="GO:0016740">
    <property type="term" value="F:transferase activity"/>
    <property type="evidence" value="ECO:0007669"/>
    <property type="project" value="UniProtKB-KW"/>
</dbReference>
<dbReference type="OrthoDB" id="9771846at2"/>
<comment type="caution">
    <text evidence="2">The sequence shown here is derived from an EMBL/GenBank/DDBJ whole genome shotgun (WGS) entry which is preliminary data.</text>
</comment>
<dbReference type="Pfam" id="PF00535">
    <property type="entry name" value="Glycos_transf_2"/>
    <property type="match status" value="1"/>
</dbReference>
<dbReference type="InterPro" id="IPR029044">
    <property type="entry name" value="Nucleotide-diphossugar_trans"/>
</dbReference>
<dbReference type="InterPro" id="IPR001173">
    <property type="entry name" value="Glyco_trans_2-like"/>
</dbReference>
<protein>
    <submittedName>
        <fullName evidence="2">Glycosyl transferase family 2</fullName>
    </submittedName>
</protein>
<dbReference type="CDD" id="cd04186">
    <property type="entry name" value="GT_2_like_c"/>
    <property type="match status" value="1"/>
</dbReference>
<reference evidence="2 3" key="1">
    <citation type="submission" date="2014-06" db="EMBL/GenBank/DDBJ databases">
        <title>Rhizobium pelagicum/R2-400B4.</title>
        <authorList>
            <person name="Kimes N.E."/>
            <person name="Lopez-Perez M."/>
        </authorList>
    </citation>
    <scope>NUCLEOTIDE SEQUENCE [LARGE SCALE GENOMIC DNA]</scope>
    <source>
        <strain evidence="2 3">R2-400B4</strain>
    </source>
</reference>
<dbReference type="RefSeq" id="WP_037167600.1">
    <property type="nucleotide sequence ID" value="NZ_JOKI01000018.1"/>
</dbReference>
<dbReference type="AlphaFoldDB" id="A0A922P3L0"/>
<accession>A0A922P3L0</accession>
<dbReference type="PANTHER" id="PTHR43179:SF7">
    <property type="entry name" value="RHAMNOSYLTRANSFERASE WBBL"/>
    <property type="match status" value="1"/>
</dbReference>